<dbReference type="Gene3D" id="3.10.129.10">
    <property type="entry name" value="Hotdog Thioesterase"/>
    <property type="match status" value="1"/>
</dbReference>
<evidence type="ECO:0000256" key="12">
    <source>
        <dbReference type="ARBA" id="ARBA00023242"/>
    </source>
</evidence>
<evidence type="ECO:0000256" key="17">
    <source>
        <dbReference type="ARBA" id="ARBA00081533"/>
    </source>
</evidence>
<sequence length="163" mass="18004">MEEGCVQKSVRWLQGLTLGMIGQELEALTHAGLQIVEVREGFIRCNFIVPSHLLDEDGNWHDGAMATLIDSIGGAATHSFAGHVKTSVDFNISFYSTAKIQEELEIEAKVVGNRGKLTSVQIEVRRRDNGEVIALGKEWMGTTNISASQMMNFRDSIKERLIG</sequence>
<dbReference type="PANTHER" id="PTHR21660:SF1">
    <property type="entry name" value="ACYL-COENZYME A THIOESTERASE 13"/>
    <property type="match status" value="1"/>
</dbReference>
<evidence type="ECO:0000256" key="1">
    <source>
        <dbReference type="ARBA" id="ARBA00004123"/>
    </source>
</evidence>
<accession>A0AAD5NUR8</accession>
<dbReference type="Proteomes" id="UP001064489">
    <property type="component" value="Chromosome 4"/>
</dbReference>
<comment type="subunit">
    <text evidence="15">Homotetramer. Interacts with PCTP.</text>
</comment>
<protein>
    <recommendedName>
        <fullName evidence="16">Acyl-coenzyme A thioesterase 13</fullName>
    </recommendedName>
    <alternativeName>
        <fullName evidence="17">Hotdog-fold thioesterase superfamily member 2</fullName>
    </alternativeName>
    <alternativeName>
        <fullName evidence="18">Thioesterase superfamily member 2</fullName>
    </alternativeName>
</protein>
<dbReference type="CDD" id="cd03443">
    <property type="entry name" value="PaaI_thioesterase"/>
    <property type="match status" value="1"/>
</dbReference>
<evidence type="ECO:0000256" key="18">
    <source>
        <dbReference type="ARBA" id="ARBA00083956"/>
    </source>
</evidence>
<dbReference type="GO" id="GO:0005739">
    <property type="term" value="C:mitochondrion"/>
    <property type="evidence" value="ECO:0007669"/>
    <property type="project" value="UniProtKB-SubCell"/>
</dbReference>
<evidence type="ECO:0000256" key="6">
    <source>
        <dbReference type="ARBA" id="ARBA00022490"/>
    </source>
</evidence>
<evidence type="ECO:0000256" key="9">
    <source>
        <dbReference type="ARBA" id="ARBA00023098"/>
    </source>
</evidence>
<evidence type="ECO:0000256" key="10">
    <source>
        <dbReference type="ARBA" id="ARBA00023128"/>
    </source>
</evidence>
<dbReference type="InterPro" id="IPR006683">
    <property type="entry name" value="Thioestr_dom"/>
</dbReference>
<evidence type="ECO:0000256" key="14">
    <source>
        <dbReference type="ARBA" id="ARBA00058205"/>
    </source>
</evidence>
<dbReference type="Pfam" id="PF03061">
    <property type="entry name" value="4HBT"/>
    <property type="match status" value="1"/>
</dbReference>
<name>A0AAD5NUR8_ACENE</name>
<reference evidence="20" key="1">
    <citation type="journal article" date="2022" name="Plant J.">
        <title>Strategies of tolerance reflected in two North American maple genomes.</title>
        <authorList>
            <person name="McEvoy S.L."/>
            <person name="Sezen U.U."/>
            <person name="Trouern-Trend A."/>
            <person name="McMahon S.M."/>
            <person name="Schaberg P.G."/>
            <person name="Yang J."/>
            <person name="Wegrzyn J.L."/>
            <person name="Swenson N.G."/>
        </authorList>
    </citation>
    <scope>NUCLEOTIDE SEQUENCE</scope>
    <source>
        <strain evidence="20">91603</strain>
    </source>
</reference>
<dbReference type="SUPFAM" id="SSF54637">
    <property type="entry name" value="Thioesterase/thiol ester dehydrase-isomerase"/>
    <property type="match status" value="1"/>
</dbReference>
<evidence type="ECO:0000256" key="2">
    <source>
        <dbReference type="ARBA" id="ARBA00004173"/>
    </source>
</evidence>
<evidence type="ECO:0000256" key="3">
    <source>
        <dbReference type="ARBA" id="ARBA00004186"/>
    </source>
</evidence>
<keyword evidence="11" id="KW-0206">Cytoskeleton</keyword>
<dbReference type="InterPro" id="IPR039298">
    <property type="entry name" value="ACOT13"/>
</dbReference>
<reference evidence="20" key="2">
    <citation type="submission" date="2023-02" db="EMBL/GenBank/DDBJ databases">
        <authorList>
            <person name="Swenson N.G."/>
            <person name="Wegrzyn J.L."/>
            <person name="Mcevoy S.L."/>
        </authorList>
    </citation>
    <scope>NUCLEOTIDE SEQUENCE</scope>
    <source>
        <strain evidence="20">91603</strain>
        <tissue evidence="20">Leaf</tissue>
    </source>
</reference>
<proteinExistence type="inferred from homology"/>
<comment type="subcellular location">
    <subcellularLocation>
        <location evidence="3">Cytoplasm</location>
        <location evidence="3">Cytoskeleton</location>
        <location evidence="3">Spindle</location>
    </subcellularLocation>
    <subcellularLocation>
        <location evidence="4">Cytoplasm</location>
        <location evidence="4">Cytosol</location>
    </subcellularLocation>
    <subcellularLocation>
        <location evidence="2">Mitochondrion</location>
    </subcellularLocation>
    <subcellularLocation>
        <location evidence="1">Nucleus</location>
    </subcellularLocation>
</comment>
<comment type="catalytic activity">
    <reaction evidence="13">
        <text>a fatty acyl-CoA + H2O = a fatty acid + CoA + H(+)</text>
        <dbReference type="Rhea" id="RHEA:16781"/>
        <dbReference type="ChEBI" id="CHEBI:15377"/>
        <dbReference type="ChEBI" id="CHEBI:15378"/>
        <dbReference type="ChEBI" id="CHEBI:28868"/>
        <dbReference type="ChEBI" id="CHEBI:57287"/>
        <dbReference type="ChEBI" id="CHEBI:77636"/>
    </reaction>
    <physiologicalReaction direction="left-to-right" evidence="13">
        <dbReference type="Rhea" id="RHEA:16782"/>
    </physiologicalReaction>
</comment>
<dbReference type="AlphaFoldDB" id="A0AAD5NUR8"/>
<evidence type="ECO:0000256" key="16">
    <source>
        <dbReference type="ARBA" id="ARBA00067273"/>
    </source>
</evidence>
<dbReference type="GO" id="GO:0047617">
    <property type="term" value="F:fatty acyl-CoA hydrolase activity"/>
    <property type="evidence" value="ECO:0007669"/>
    <property type="project" value="InterPro"/>
</dbReference>
<dbReference type="GO" id="GO:0005829">
    <property type="term" value="C:cytosol"/>
    <property type="evidence" value="ECO:0007669"/>
    <property type="project" value="UniProtKB-SubCell"/>
</dbReference>
<evidence type="ECO:0000256" key="7">
    <source>
        <dbReference type="ARBA" id="ARBA00022801"/>
    </source>
</evidence>
<dbReference type="FunFam" id="3.10.129.10:FF:000021">
    <property type="entry name" value="Acyl-coenzyme A thioesterase 13"/>
    <property type="match status" value="1"/>
</dbReference>
<evidence type="ECO:0000313" key="20">
    <source>
        <dbReference type="EMBL" id="KAI9181479.1"/>
    </source>
</evidence>
<keyword evidence="12" id="KW-0539">Nucleus</keyword>
<evidence type="ECO:0000256" key="8">
    <source>
        <dbReference type="ARBA" id="ARBA00022990"/>
    </source>
</evidence>
<dbReference type="PANTHER" id="PTHR21660">
    <property type="entry name" value="THIOESTERASE SUPERFAMILY MEMBER-RELATED"/>
    <property type="match status" value="1"/>
</dbReference>
<keyword evidence="10" id="KW-0496">Mitochondrion</keyword>
<keyword evidence="6" id="KW-0963">Cytoplasm</keyword>
<keyword evidence="9" id="KW-0443">Lipid metabolism</keyword>
<evidence type="ECO:0000259" key="19">
    <source>
        <dbReference type="Pfam" id="PF03061"/>
    </source>
</evidence>
<comment type="similarity">
    <text evidence="5">Belongs to the thioesterase PaaI family.</text>
</comment>
<feature type="domain" description="Thioesterase" evidence="19">
    <location>
        <begin position="58"/>
        <end position="132"/>
    </location>
</feature>
<dbReference type="GO" id="GO:0005634">
    <property type="term" value="C:nucleus"/>
    <property type="evidence" value="ECO:0007669"/>
    <property type="project" value="UniProtKB-SubCell"/>
</dbReference>
<evidence type="ECO:0000256" key="15">
    <source>
        <dbReference type="ARBA" id="ARBA00064709"/>
    </source>
</evidence>
<keyword evidence="7" id="KW-0378">Hydrolase</keyword>
<organism evidence="20 21">
    <name type="scientific">Acer negundo</name>
    <name type="common">Box elder</name>
    <dbReference type="NCBI Taxonomy" id="4023"/>
    <lineage>
        <taxon>Eukaryota</taxon>
        <taxon>Viridiplantae</taxon>
        <taxon>Streptophyta</taxon>
        <taxon>Embryophyta</taxon>
        <taxon>Tracheophyta</taxon>
        <taxon>Spermatophyta</taxon>
        <taxon>Magnoliopsida</taxon>
        <taxon>eudicotyledons</taxon>
        <taxon>Gunneridae</taxon>
        <taxon>Pentapetalae</taxon>
        <taxon>rosids</taxon>
        <taxon>malvids</taxon>
        <taxon>Sapindales</taxon>
        <taxon>Sapindaceae</taxon>
        <taxon>Hippocastanoideae</taxon>
        <taxon>Acereae</taxon>
        <taxon>Acer</taxon>
    </lineage>
</organism>
<dbReference type="EMBL" id="JAJSOW010000101">
    <property type="protein sequence ID" value="KAI9181479.1"/>
    <property type="molecule type" value="Genomic_DNA"/>
</dbReference>
<keyword evidence="21" id="KW-1185">Reference proteome</keyword>
<evidence type="ECO:0000256" key="11">
    <source>
        <dbReference type="ARBA" id="ARBA00023212"/>
    </source>
</evidence>
<gene>
    <name evidence="20" type="ORF">LWI28_015359</name>
</gene>
<evidence type="ECO:0000256" key="5">
    <source>
        <dbReference type="ARBA" id="ARBA00008324"/>
    </source>
</evidence>
<evidence type="ECO:0000313" key="21">
    <source>
        <dbReference type="Proteomes" id="UP001064489"/>
    </source>
</evidence>
<dbReference type="InterPro" id="IPR029069">
    <property type="entry name" value="HotDog_dom_sf"/>
</dbReference>
<keyword evidence="8" id="KW-0007">Acetylation</keyword>
<comment type="caution">
    <text evidence="20">The sequence shown here is derived from an EMBL/GenBank/DDBJ whole genome shotgun (WGS) entry which is preliminary data.</text>
</comment>
<dbReference type="GO" id="GO:0006629">
    <property type="term" value="P:lipid metabolic process"/>
    <property type="evidence" value="ECO:0007669"/>
    <property type="project" value="UniProtKB-KW"/>
</dbReference>
<comment type="function">
    <text evidence="14">Catalyzes the hydrolysis of acyl-CoAs into free fatty acids and coenzyme A (CoASH), regulating their respective intracellular levels. Has acyl-CoA thioesterase activity towards medium (C12) and long-chain (C18) fatty acyl-CoA substrates. Can also hydrolyze 3-hydroxyphenylacetyl-CoA and 3,4-dihydroxyphenylacetyl-CoA (in vitro). May play a role in controlling adaptive thermogenesis.</text>
</comment>
<dbReference type="GO" id="GO:0005819">
    <property type="term" value="C:spindle"/>
    <property type="evidence" value="ECO:0007669"/>
    <property type="project" value="UniProtKB-SubCell"/>
</dbReference>
<evidence type="ECO:0000256" key="13">
    <source>
        <dbReference type="ARBA" id="ARBA00052976"/>
    </source>
</evidence>
<evidence type="ECO:0000256" key="4">
    <source>
        <dbReference type="ARBA" id="ARBA00004514"/>
    </source>
</evidence>